<dbReference type="CDD" id="cd05379">
    <property type="entry name" value="CAP_bacterial"/>
    <property type="match status" value="1"/>
</dbReference>
<dbReference type="STRING" id="1802593.A2172_00480"/>
<dbReference type="SUPFAM" id="SSF55797">
    <property type="entry name" value="PR-1-like"/>
    <property type="match status" value="1"/>
</dbReference>
<reference evidence="4 5" key="1">
    <citation type="journal article" date="2016" name="Nat. Commun.">
        <title>Thousands of microbial genomes shed light on interconnected biogeochemical processes in an aquifer system.</title>
        <authorList>
            <person name="Anantharaman K."/>
            <person name="Brown C.T."/>
            <person name="Hug L.A."/>
            <person name="Sharon I."/>
            <person name="Castelle C.J."/>
            <person name="Probst A.J."/>
            <person name="Thomas B.C."/>
            <person name="Singh A."/>
            <person name="Wilkins M.J."/>
            <person name="Karaoz U."/>
            <person name="Brodie E.L."/>
            <person name="Williams K.H."/>
            <person name="Hubbard S.S."/>
            <person name="Banfield J.F."/>
        </authorList>
    </citation>
    <scope>NUCLEOTIDE SEQUENCE [LARGE SCALE GENOMIC DNA]</scope>
</reference>
<feature type="domain" description="SCP" evidence="3">
    <location>
        <begin position="74"/>
        <end position="190"/>
    </location>
</feature>
<dbReference type="InterPro" id="IPR035940">
    <property type="entry name" value="CAP_sf"/>
</dbReference>
<dbReference type="Proteomes" id="UP000176631">
    <property type="component" value="Unassembled WGS sequence"/>
</dbReference>
<evidence type="ECO:0000256" key="2">
    <source>
        <dbReference type="SAM" id="Phobius"/>
    </source>
</evidence>
<feature type="compositionally biased region" description="Polar residues" evidence="1">
    <location>
        <begin position="209"/>
        <end position="219"/>
    </location>
</feature>
<dbReference type="InterPro" id="IPR014044">
    <property type="entry name" value="CAP_dom"/>
</dbReference>
<proteinExistence type="predicted"/>
<dbReference type="EMBL" id="MHCP01000014">
    <property type="protein sequence ID" value="OGY24326.1"/>
    <property type="molecule type" value="Genomic_DNA"/>
</dbReference>
<organism evidence="4 5">
    <name type="scientific">Candidatus Woykebacteria bacterium RBG_13_40_15</name>
    <dbReference type="NCBI Taxonomy" id="1802593"/>
    <lineage>
        <taxon>Bacteria</taxon>
        <taxon>Candidatus Woykeibacteriota</taxon>
    </lineage>
</organism>
<evidence type="ECO:0000313" key="4">
    <source>
        <dbReference type="EMBL" id="OGY24326.1"/>
    </source>
</evidence>
<sequence length="329" mass="35264">MAPLPKEINNLKEILTKIFIPHHKNNHRPYVLQSSGLTVFLLVLLVGQGVANFQSGSVKILGYATNISRSEIIRLTNIERSKAGFPQLSENSSLDKAATFKAGDMFAKNYWAHYAPDGTSPWYFFNLVGYQYSTAGENLARDFSTSGGVVTAWMASPGHRANILHASFTEIGVAVVNGSLQGGETTLVVQLFGRPVASAAPSASANPSQQGTSAQSSIQGTPSKLEAKLQFPSSTKSATRTVAGNVGSESTPLSTQQGGQPILSVFQNASSSQKVTLALLLIISVFLLIDSIILYRRRQMRVGSHSFAHLSVLLILLVVCLLYGKGLIL</sequence>
<dbReference type="PANTHER" id="PTHR31157:SF1">
    <property type="entry name" value="SCP DOMAIN-CONTAINING PROTEIN"/>
    <property type="match status" value="1"/>
</dbReference>
<evidence type="ECO:0000313" key="5">
    <source>
        <dbReference type="Proteomes" id="UP000176631"/>
    </source>
</evidence>
<protein>
    <recommendedName>
        <fullName evidence="3">SCP domain-containing protein</fullName>
    </recommendedName>
</protein>
<feature type="compositionally biased region" description="Polar residues" evidence="1">
    <location>
        <begin position="231"/>
        <end position="258"/>
    </location>
</feature>
<dbReference type="PANTHER" id="PTHR31157">
    <property type="entry name" value="SCP DOMAIN-CONTAINING PROTEIN"/>
    <property type="match status" value="1"/>
</dbReference>
<evidence type="ECO:0000256" key="1">
    <source>
        <dbReference type="SAM" id="MobiDB-lite"/>
    </source>
</evidence>
<keyword evidence="2" id="KW-0472">Membrane</keyword>
<feature type="region of interest" description="Disordered" evidence="1">
    <location>
        <begin position="200"/>
        <end position="219"/>
    </location>
</feature>
<evidence type="ECO:0000259" key="3">
    <source>
        <dbReference type="Pfam" id="PF00188"/>
    </source>
</evidence>
<dbReference type="Gene3D" id="3.40.33.10">
    <property type="entry name" value="CAP"/>
    <property type="match status" value="1"/>
</dbReference>
<dbReference type="Pfam" id="PF00188">
    <property type="entry name" value="CAP"/>
    <property type="match status" value="1"/>
</dbReference>
<keyword evidence="2" id="KW-0812">Transmembrane</keyword>
<feature type="region of interest" description="Disordered" evidence="1">
    <location>
        <begin position="229"/>
        <end position="258"/>
    </location>
</feature>
<accession>A0A1G1W9G1</accession>
<name>A0A1G1W9G1_9BACT</name>
<dbReference type="AlphaFoldDB" id="A0A1G1W9G1"/>
<gene>
    <name evidence="4" type="ORF">A2172_00480</name>
</gene>
<feature type="transmembrane region" description="Helical" evidence="2">
    <location>
        <begin position="307"/>
        <end position="324"/>
    </location>
</feature>
<feature type="transmembrane region" description="Helical" evidence="2">
    <location>
        <begin position="275"/>
        <end position="295"/>
    </location>
</feature>
<comment type="caution">
    <text evidence="4">The sequence shown here is derived from an EMBL/GenBank/DDBJ whole genome shotgun (WGS) entry which is preliminary data.</text>
</comment>
<keyword evidence="2" id="KW-1133">Transmembrane helix</keyword>